<feature type="chain" id="PRO_5034627895" description="Hydrophobin" evidence="7">
    <location>
        <begin position="21"/>
        <end position="112"/>
    </location>
</feature>
<gene>
    <name evidence="8" type="ORF">D9613_009926</name>
</gene>
<evidence type="ECO:0000313" key="9">
    <source>
        <dbReference type="Proteomes" id="UP000521872"/>
    </source>
</evidence>
<dbReference type="AlphaFoldDB" id="A0A8H4QXD9"/>
<evidence type="ECO:0000256" key="1">
    <source>
        <dbReference type="ARBA" id="ARBA00004191"/>
    </source>
</evidence>
<protein>
    <recommendedName>
        <fullName evidence="7">Hydrophobin</fullName>
    </recommendedName>
</protein>
<comment type="similarity">
    <text evidence="2 7">Belongs to the fungal hydrophobin family.</text>
</comment>
<keyword evidence="6 7" id="KW-1015">Disulfide bond</keyword>
<dbReference type="GO" id="GO:0005199">
    <property type="term" value="F:structural constituent of cell wall"/>
    <property type="evidence" value="ECO:0007669"/>
    <property type="project" value="InterPro"/>
</dbReference>
<evidence type="ECO:0000256" key="3">
    <source>
        <dbReference type="ARBA" id="ARBA00022512"/>
    </source>
</evidence>
<dbReference type="InterPro" id="IPR019778">
    <property type="entry name" value="Class_I_Hydrophobin_CS"/>
</dbReference>
<dbReference type="InterPro" id="IPR001338">
    <property type="entry name" value="Class_I_Hydrophobin"/>
</dbReference>
<evidence type="ECO:0000256" key="2">
    <source>
        <dbReference type="ARBA" id="ARBA00010446"/>
    </source>
</evidence>
<sequence length="112" mass="11082">MQFTSAIALAVAASPIFAAATPIIEARDGDCNTGSTLCCNQVQASNSTSITQLAGLLGIALPSLGLLAGLSCSPLNILGIGGNSCSSQPVCCSQNNFGGLLALGCNPINLNL</sequence>
<proteinExistence type="inferred from homology"/>
<dbReference type="GO" id="GO:0009277">
    <property type="term" value="C:fungal-type cell wall"/>
    <property type="evidence" value="ECO:0007669"/>
    <property type="project" value="InterPro"/>
</dbReference>
<comment type="caution">
    <text evidence="8">The sequence shown here is derived from an EMBL/GenBank/DDBJ whole genome shotgun (WGS) entry which is preliminary data.</text>
</comment>
<accession>A0A8H4QXD9</accession>
<evidence type="ECO:0000256" key="5">
    <source>
        <dbReference type="ARBA" id="ARBA00022729"/>
    </source>
</evidence>
<feature type="signal peptide" evidence="7">
    <location>
        <begin position="1"/>
        <end position="20"/>
    </location>
</feature>
<reference evidence="8 9" key="1">
    <citation type="submission" date="2019-12" db="EMBL/GenBank/DDBJ databases">
        <authorList>
            <person name="Floudas D."/>
            <person name="Bentzer J."/>
            <person name="Ahren D."/>
            <person name="Johansson T."/>
            <person name="Persson P."/>
            <person name="Tunlid A."/>
        </authorList>
    </citation>
    <scope>NUCLEOTIDE SEQUENCE [LARGE SCALE GENOMIC DNA]</scope>
    <source>
        <strain evidence="8 9">CBS 102.39</strain>
    </source>
</reference>
<evidence type="ECO:0000256" key="7">
    <source>
        <dbReference type="RuleBase" id="RU365009"/>
    </source>
</evidence>
<dbReference type="Pfam" id="PF01185">
    <property type="entry name" value="Hydrophobin"/>
    <property type="match status" value="1"/>
</dbReference>
<comment type="subcellular location">
    <subcellularLocation>
        <location evidence="1 7">Secreted</location>
        <location evidence="1 7">Cell wall</location>
    </subcellularLocation>
</comment>
<evidence type="ECO:0000256" key="4">
    <source>
        <dbReference type="ARBA" id="ARBA00022525"/>
    </source>
</evidence>
<dbReference type="PROSITE" id="PS00956">
    <property type="entry name" value="HYDROPHOBIN"/>
    <property type="match status" value="1"/>
</dbReference>
<keyword evidence="5 7" id="KW-0732">Signal</keyword>
<evidence type="ECO:0000256" key="6">
    <source>
        <dbReference type="ARBA" id="ARBA00023157"/>
    </source>
</evidence>
<dbReference type="Proteomes" id="UP000521872">
    <property type="component" value="Unassembled WGS sequence"/>
</dbReference>
<evidence type="ECO:0000313" key="8">
    <source>
        <dbReference type="EMBL" id="KAF4618931.1"/>
    </source>
</evidence>
<name>A0A8H4QXD9_9AGAR</name>
<dbReference type="SMART" id="SM00075">
    <property type="entry name" value="HYDRO"/>
    <property type="match status" value="1"/>
</dbReference>
<keyword evidence="9" id="KW-1185">Reference proteome</keyword>
<keyword evidence="4 7" id="KW-0964">Secreted</keyword>
<dbReference type="CDD" id="cd23507">
    <property type="entry name" value="hydrophobin_I"/>
    <property type="match status" value="1"/>
</dbReference>
<organism evidence="8 9">
    <name type="scientific">Agrocybe pediades</name>
    <dbReference type="NCBI Taxonomy" id="84607"/>
    <lineage>
        <taxon>Eukaryota</taxon>
        <taxon>Fungi</taxon>
        <taxon>Dikarya</taxon>
        <taxon>Basidiomycota</taxon>
        <taxon>Agaricomycotina</taxon>
        <taxon>Agaricomycetes</taxon>
        <taxon>Agaricomycetidae</taxon>
        <taxon>Agaricales</taxon>
        <taxon>Agaricineae</taxon>
        <taxon>Strophariaceae</taxon>
        <taxon>Agrocybe</taxon>
    </lineage>
</organism>
<dbReference type="EMBL" id="JAACJL010000017">
    <property type="protein sequence ID" value="KAF4618931.1"/>
    <property type="molecule type" value="Genomic_DNA"/>
</dbReference>
<keyword evidence="3 7" id="KW-0134">Cell wall</keyword>